<feature type="domain" description="Amino acid permease/ SLC12A" evidence="9">
    <location>
        <begin position="15"/>
        <end position="444"/>
    </location>
</feature>
<feature type="transmembrane region" description="Helical" evidence="8">
    <location>
        <begin position="196"/>
        <end position="218"/>
    </location>
</feature>
<feature type="transmembrane region" description="Helical" evidence="8">
    <location>
        <begin position="154"/>
        <end position="176"/>
    </location>
</feature>
<dbReference type="Proteomes" id="UP000640786">
    <property type="component" value="Unassembled WGS sequence"/>
</dbReference>
<gene>
    <name evidence="10" type="ORF">H9650_15825</name>
</gene>
<feature type="transmembrane region" description="Helical" evidence="8">
    <location>
        <begin position="427"/>
        <end position="444"/>
    </location>
</feature>
<comment type="caution">
    <text evidence="10">The sequence shown here is derived from an EMBL/GenBank/DDBJ whole genome shotgun (WGS) entry which is preliminary data.</text>
</comment>
<evidence type="ECO:0000256" key="5">
    <source>
        <dbReference type="ARBA" id="ARBA00022970"/>
    </source>
</evidence>
<feature type="transmembrane region" description="Helical" evidence="8">
    <location>
        <begin position="398"/>
        <end position="421"/>
    </location>
</feature>
<evidence type="ECO:0000313" key="10">
    <source>
        <dbReference type="EMBL" id="MBD7945580.1"/>
    </source>
</evidence>
<evidence type="ECO:0000256" key="6">
    <source>
        <dbReference type="ARBA" id="ARBA00022989"/>
    </source>
</evidence>
<organism evidence="10 11">
    <name type="scientific">Psychrobacillus faecigallinarum</name>
    <dbReference type="NCBI Taxonomy" id="2762235"/>
    <lineage>
        <taxon>Bacteria</taxon>
        <taxon>Bacillati</taxon>
        <taxon>Bacillota</taxon>
        <taxon>Bacilli</taxon>
        <taxon>Bacillales</taxon>
        <taxon>Bacillaceae</taxon>
        <taxon>Psychrobacillus</taxon>
    </lineage>
</organism>
<keyword evidence="4 8" id="KW-0812">Transmembrane</keyword>
<feature type="transmembrane region" description="Helical" evidence="8">
    <location>
        <begin position="124"/>
        <end position="142"/>
    </location>
</feature>
<evidence type="ECO:0000256" key="8">
    <source>
        <dbReference type="SAM" id="Phobius"/>
    </source>
</evidence>
<keyword evidence="11" id="KW-1185">Reference proteome</keyword>
<evidence type="ECO:0000256" key="3">
    <source>
        <dbReference type="ARBA" id="ARBA00022475"/>
    </source>
</evidence>
<evidence type="ECO:0000256" key="2">
    <source>
        <dbReference type="ARBA" id="ARBA00022448"/>
    </source>
</evidence>
<evidence type="ECO:0000259" key="9">
    <source>
        <dbReference type="Pfam" id="PF00324"/>
    </source>
</evidence>
<name>A0ABR8RCX7_9BACI</name>
<keyword evidence="2" id="KW-0813">Transport</keyword>
<keyword evidence="7 8" id="KW-0472">Membrane</keyword>
<dbReference type="Pfam" id="PF00324">
    <property type="entry name" value="AA_permease"/>
    <property type="match status" value="1"/>
</dbReference>
<keyword evidence="3" id="KW-1003">Cell membrane</keyword>
<feature type="transmembrane region" description="Helical" evidence="8">
    <location>
        <begin position="278"/>
        <end position="298"/>
    </location>
</feature>
<keyword evidence="6 8" id="KW-1133">Transmembrane helix</keyword>
<comment type="subcellular location">
    <subcellularLocation>
        <location evidence="1">Cell membrane</location>
        <topology evidence="1">Multi-pass membrane protein</topology>
    </subcellularLocation>
</comment>
<reference evidence="10 11" key="1">
    <citation type="submission" date="2020-08" db="EMBL/GenBank/DDBJ databases">
        <title>A Genomic Blueprint of the Chicken Gut Microbiome.</title>
        <authorList>
            <person name="Gilroy R."/>
            <person name="Ravi A."/>
            <person name="Getino M."/>
            <person name="Pursley I."/>
            <person name="Horton D.L."/>
            <person name="Alikhan N.-F."/>
            <person name="Baker D."/>
            <person name="Gharbi K."/>
            <person name="Hall N."/>
            <person name="Watson M."/>
            <person name="Adriaenssens E.M."/>
            <person name="Foster-Nyarko E."/>
            <person name="Jarju S."/>
            <person name="Secka A."/>
            <person name="Antonio M."/>
            <person name="Oren A."/>
            <person name="Chaudhuri R."/>
            <person name="La Ragione R.M."/>
            <person name="Hildebrand F."/>
            <person name="Pallen M.J."/>
        </authorList>
    </citation>
    <scope>NUCLEOTIDE SEQUENCE [LARGE SCALE GENOMIC DNA]</scope>
    <source>
        <strain evidence="10 11">Sa2BUA9</strain>
    </source>
</reference>
<feature type="transmembrane region" description="Helical" evidence="8">
    <location>
        <begin position="239"/>
        <end position="258"/>
    </location>
</feature>
<sequence>MGGNQQLQRGLEQRHITLMSLGAAIGVGLFLGSATAIQLAGPAILISYIIGGLAIFIIMRALGEMAVHNPVSGSFSRYAKDYLGPLAGYITGWNYWFLWVVTCMAEITAVGVYMKMWFPDTPSWIWALAALVIMTLVNLIAVKAYGEFEFWFALIKIIAILAMIFVGLGVIIFGIGNGGVAVGISNLWTNGGFAPNGISGIFMSLQMVMFAYLGVEMIGVTAGEAKNPKKVIPNAINTVFWRILLFYVGALFVIMSIYPWNEVGNNGSPFVLMFEQIGIGPAAGIINFVVLTAALSSCNSGIFSTGRMLFNLAEQKQAPASFKRISSTGVPSKAIIFSATLLLVGVLLNYLVPEKVFIWVTSISTFGAVWTWGIILLSQLKFRKSLTKGEVSKLSYKALFYPYGSYIVLAFLILVLGLMAYFPDTRVAVIVGPIWIIGLVFSYYKNGFHKKSNQR</sequence>
<feature type="transmembrane region" description="Helical" evidence="8">
    <location>
        <begin position="357"/>
        <end position="377"/>
    </location>
</feature>
<evidence type="ECO:0000256" key="7">
    <source>
        <dbReference type="ARBA" id="ARBA00023136"/>
    </source>
</evidence>
<dbReference type="InterPro" id="IPR004840">
    <property type="entry name" value="Amino_acid_permease_CS"/>
</dbReference>
<protein>
    <submittedName>
        <fullName evidence="10">Amino acid permease</fullName>
    </submittedName>
</protein>
<feature type="transmembrane region" description="Helical" evidence="8">
    <location>
        <begin position="16"/>
        <end position="37"/>
    </location>
</feature>
<accession>A0ABR8RCX7</accession>
<dbReference type="PROSITE" id="PS00218">
    <property type="entry name" value="AMINO_ACID_PERMEASE_1"/>
    <property type="match status" value="1"/>
</dbReference>
<dbReference type="PANTHER" id="PTHR43495">
    <property type="entry name" value="GABA PERMEASE"/>
    <property type="match status" value="1"/>
</dbReference>
<evidence type="ECO:0000256" key="4">
    <source>
        <dbReference type="ARBA" id="ARBA00022692"/>
    </source>
</evidence>
<dbReference type="PANTHER" id="PTHR43495:SF6">
    <property type="entry name" value="THREONINE_SERINE TRANSPORTER YBXG-RELATED"/>
    <property type="match status" value="1"/>
</dbReference>
<evidence type="ECO:0000256" key="1">
    <source>
        <dbReference type="ARBA" id="ARBA00004651"/>
    </source>
</evidence>
<dbReference type="InterPro" id="IPR004841">
    <property type="entry name" value="AA-permease/SLC12A_dom"/>
</dbReference>
<proteinExistence type="predicted"/>
<evidence type="ECO:0000313" key="11">
    <source>
        <dbReference type="Proteomes" id="UP000640786"/>
    </source>
</evidence>
<feature type="transmembrane region" description="Helical" evidence="8">
    <location>
        <begin position="96"/>
        <end position="118"/>
    </location>
</feature>
<feature type="transmembrane region" description="Helical" evidence="8">
    <location>
        <begin position="334"/>
        <end position="351"/>
    </location>
</feature>
<dbReference type="Gene3D" id="1.20.1740.10">
    <property type="entry name" value="Amino acid/polyamine transporter I"/>
    <property type="match status" value="1"/>
</dbReference>
<keyword evidence="5" id="KW-0029">Amino-acid transport</keyword>
<dbReference type="PIRSF" id="PIRSF006060">
    <property type="entry name" value="AA_transporter"/>
    <property type="match status" value="1"/>
</dbReference>
<dbReference type="RefSeq" id="WP_191697605.1">
    <property type="nucleotide sequence ID" value="NZ_JACSQO010000009.1"/>
</dbReference>
<feature type="transmembrane region" description="Helical" evidence="8">
    <location>
        <begin position="43"/>
        <end position="62"/>
    </location>
</feature>
<dbReference type="EMBL" id="JACSQO010000009">
    <property type="protein sequence ID" value="MBD7945580.1"/>
    <property type="molecule type" value="Genomic_DNA"/>
</dbReference>